<accession>A0ABY4H9U3</accession>
<organism evidence="2 3">
    <name type="scientific">Halobacillus amylolyticus</name>
    <dbReference type="NCBI Taxonomy" id="2932259"/>
    <lineage>
        <taxon>Bacteria</taxon>
        <taxon>Bacillati</taxon>
        <taxon>Bacillota</taxon>
        <taxon>Bacilli</taxon>
        <taxon>Bacillales</taxon>
        <taxon>Bacillaceae</taxon>
        <taxon>Halobacillus</taxon>
    </lineage>
</organism>
<dbReference type="EMBL" id="CP095075">
    <property type="protein sequence ID" value="UOR11218.1"/>
    <property type="molecule type" value="Genomic_DNA"/>
</dbReference>
<evidence type="ECO:0000256" key="1">
    <source>
        <dbReference type="SAM" id="Phobius"/>
    </source>
</evidence>
<feature type="transmembrane region" description="Helical" evidence="1">
    <location>
        <begin position="5"/>
        <end position="26"/>
    </location>
</feature>
<dbReference type="RefSeq" id="WP_245031015.1">
    <property type="nucleotide sequence ID" value="NZ_CP095075.1"/>
</dbReference>
<reference evidence="2" key="1">
    <citation type="submission" date="2022-04" db="EMBL/GenBank/DDBJ databases">
        <title>Halobacillus sp. isolated from saltern.</title>
        <authorList>
            <person name="Won M."/>
            <person name="Lee C.-M."/>
            <person name="Woen H.-Y."/>
            <person name="Kwon S.-W."/>
        </authorList>
    </citation>
    <scope>NUCLEOTIDE SEQUENCE</scope>
    <source>
        <strain evidence="2">SSHM10-5</strain>
    </source>
</reference>
<feature type="transmembrane region" description="Helical" evidence="1">
    <location>
        <begin position="79"/>
        <end position="98"/>
    </location>
</feature>
<keyword evidence="1" id="KW-1133">Transmembrane helix</keyword>
<keyword evidence="1" id="KW-0812">Transmembrane</keyword>
<evidence type="ECO:0000313" key="3">
    <source>
        <dbReference type="Proteomes" id="UP000830326"/>
    </source>
</evidence>
<keyword evidence="3" id="KW-1185">Reference proteome</keyword>
<name>A0ABY4H9U3_9BACI</name>
<dbReference type="Proteomes" id="UP000830326">
    <property type="component" value="Chromosome"/>
</dbReference>
<evidence type="ECO:0000313" key="2">
    <source>
        <dbReference type="EMBL" id="UOR11218.1"/>
    </source>
</evidence>
<protein>
    <submittedName>
        <fullName evidence="2">Uncharacterized protein</fullName>
    </submittedName>
</protein>
<proteinExistence type="predicted"/>
<feature type="transmembrane region" description="Helical" evidence="1">
    <location>
        <begin position="110"/>
        <end position="133"/>
    </location>
</feature>
<keyword evidence="1" id="KW-0472">Membrane</keyword>
<sequence>MNKKLISVTAVYALIMAALLILTFNFDWNPSGYSYEVNGSTLTVQEGLGHSEVTTVEISEHMSNVLLFQVAISDVKTHWHTDIIMLALFFPLILFAIFKDKRPFKKVLSYKWFLGIVCAVILIYTAATVPNYFSQIQKVEENVQKLSD</sequence>
<gene>
    <name evidence="2" type="ORF">MUO15_16690</name>
</gene>